<name>A0A817NJ35_9BILA</name>
<evidence type="ECO:0000259" key="1">
    <source>
        <dbReference type="Pfam" id="PF17900"/>
    </source>
</evidence>
<dbReference type="InterPro" id="IPR050344">
    <property type="entry name" value="Peptidase_M1_aminopeptidases"/>
</dbReference>
<dbReference type="GO" id="GO:0042277">
    <property type="term" value="F:peptide binding"/>
    <property type="evidence" value="ECO:0007669"/>
    <property type="project" value="TreeGrafter"/>
</dbReference>
<dbReference type="Proteomes" id="UP000663869">
    <property type="component" value="Unassembled WGS sequence"/>
</dbReference>
<sequence length="136" mass="15546">MVDEGAKKLFKRLPQTVVPTQYDLTIQPFLDIFKFNGSVIIYLKFNLSTDTVVLHAADLHIDYATIALNAKDEFTGKIRMDPENERVEISFDNKLEACDYQLSLKFTGDISDRMTGFYRNKYTTPDGKEILYGACT</sequence>
<dbReference type="GO" id="GO:0016020">
    <property type="term" value="C:membrane"/>
    <property type="evidence" value="ECO:0007669"/>
    <property type="project" value="TreeGrafter"/>
</dbReference>
<dbReference type="InterPro" id="IPR042097">
    <property type="entry name" value="Aminopeptidase_N-like_N_sf"/>
</dbReference>
<dbReference type="Gene3D" id="2.60.40.1730">
    <property type="entry name" value="tricorn interacting facor f3 domain"/>
    <property type="match status" value="1"/>
</dbReference>
<accession>A0A817NJ35</accession>
<gene>
    <name evidence="3" type="ORF">FME351_LOCUS24795</name>
    <name evidence="2" type="ORF">TIS948_LOCUS7233</name>
    <name evidence="5" type="ORF">TSG867_LOCUS28160</name>
    <name evidence="4" type="ORF">UJA718_LOCUS20590</name>
</gene>
<evidence type="ECO:0000313" key="5">
    <source>
        <dbReference type="EMBL" id="CAF4606477.1"/>
    </source>
</evidence>
<dbReference type="AlphaFoldDB" id="A0A817NJ35"/>
<dbReference type="GO" id="GO:0043171">
    <property type="term" value="P:peptide catabolic process"/>
    <property type="evidence" value="ECO:0007669"/>
    <property type="project" value="TreeGrafter"/>
</dbReference>
<organism evidence="2 6">
    <name type="scientific">Rotaria socialis</name>
    <dbReference type="NCBI Taxonomy" id="392032"/>
    <lineage>
        <taxon>Eukaryota</taxon>
        <taxon>Metazoa</taxon>
        <taxon>Spiralia</taxon>
        <taxon>Gnathifera</taxon>
        <taxon>Rotifera</taxon>
        <taxon>Eurotatoria</taxon>
        <taxon>Bdelloidea</taxon>
        <taxon>Philodinida</taxon>
        <taxon>Philodinidae</taxon>
        <taxon>Rotaria</taxon>
    </lineage>
</organism>
<evidence type="ECO:0000313" key="2">
    <source>
        <dbReference type="EMBL" id="CAF3106582.1"/>
    </source>
</evidence>
<comment type="caution">
    <text evidence="2">The sequence shown here is derived from an EMBL/GenBank/DDBJ whole genome shotgun (WGS) entry which is preliminary data.</text>
</comment>
<evidence type="ECO:0000313" key="7">
    <source>
        <dbReference type="Proteomes" id="UP000663873"/>
    </source>
</evidence>
<dbReference type="Proteomes" id="UP000663825">
    <property type="component" value="Unassembled WGS sequence"/>
</dbReference>
<dbReference type="InterPro" id="IPR045357">
    <property type="entry name" value="Aminopeptidase_N-like_N"/>
</dbReference>
<dbReference type="GO" id="GO:0005737">
    <property type="term" value="C:cytoplasm"/>
    <property type="evidence" value="ECO:0007669"/>
    <property type="project" value="TreeGrafter"/>
</dbReference>
<evidence type="ECO:0000313" key="6">
    <source>
        <dbReference type="Proteomes" id="UP000663825"/>
    </source>
</evidence>
<keyword evidence="7" id="KW-1185">Reference proteome</keyword>
<dbReference type="EMBL" id="CAJOBQ010003442">
    <property type="protein sequence ID" value="CAF4606477.1"/>
    <property type="molecule type" value="Genomic_DNA"/>
</dbReference>
<evidence type="ECO:0000313" key="3">
    <source>
        <dbReference type="EMBL" id="CAF3656398.1"/>
    </source>
</evidence>
<dbReference type="GO" id="GO:0070006">
    <property type="term" value="F:metalloaminopeptidase activity"/>
    <property type="evidence" value="ECO:0007669"/>
    <property type="project" value="TreeGrafter"/>
</dbReference>
<dbReference type="GO" id="GO:0008270">
    <property type="term" value="F:zinc ion binding"/>
    <property type="evidence" value="ECO:0007669"/>
    <property type="project" value="TreeGrafter"/>
</dbReference>
<dbReference type="EMBL" id="CAJNYU010003261">
    <property type="protein sequence ID" value="CAF3656398.1"/>
    <property type="molecule type" value="Genomic_DNA"/>
</dbReference>
<reference evidence="2" key="1">
    <citation type="submission" date="2021-02" db="EMBL/GenBank/DDBJ databases">
        <authorList>
            <person name="Nowell W R."/>
        </authorList>
    </citation>
    <scope>NUCLEOTIDE SEQUENCE</scope>
</reference>
<dbReference type="GO" id="GO:0005615">
    <property type="term" value="C:extracellular space"/>
    <property type="evidence" value="ECO:0007669"/>
    <property type="project" value="TreeGrafter"/>
</dbReference>
<dbReference type="OrthoDB" id="275509at2759"/>
<dbReference type="EMBL" id="CAJNXB010000884">
    <property type="protein sequence ID" value="CAF3106582.1"/>
    <property type="molecule type" value="Genomic_DNA"/>
</dbReference>
<dbReference type="GO" id="GO:0006508">
    <property type="term" value="P:proteolysis"/>
    <property type="evidence" value="ECO:0007669"/>
    <property type="project" value="TreeGrafter"/>
</dbReference>
<dbReference type="Pfam" id="PF17900">
    <property type="entry name" value="Peptidase_M1_N"/>
    <property type="match status" value="1"/>
</dbReference>
<dbReference type="Proteomes" id="UP000663862">
    <property type="component" value="Unassembled WGS sequence"/>
</dbReference>
<dbReference type="Proteomes" id="UP000663873">
    <property type="component" value="Unassembled WGS sequence"/>
</dbReference>
<dbReference type="EMBL" id="CAJOBP010003855">
    <property type="protein sequence ID" value="CAF4421245.1"/>
    <property type="molecule type" value="Genomic_DNA"/>
</dbReference>
<dbReference type="SUPFAM" id="SSF63737">
    <property type="entry name" value="Leukotriene A4 hydrolase N-terminal domain"/>
    <property type="match status" value="1"/>
</dbReference>
<evidence type="ECO:0000313" key="4">
    <source>
        <dbReference type="EMBL" id="CAF4421245.1"/>
    </source>
</evidence>
<proteinExistence type="predicted"/>
<dbReference type="PANTHER" id="PTHR11533">
    <property type="entry name" value="PROTEASE M1 ZINC METALLOPROTEASE"/>
    <property type="match status" value="1"/>
</dbReference>
<feature type="domain" description="Aminopeptidase N-like N-terminal" evidence="1">
    <location>
        <begin position="18"/>
        <end position="129"/>
    </location>
</feature>
<protein>
    <recommendedName>
        <fullName evidence="1">Aminopeptidase N-like N-terminal domain-containing protein</fullName>
    </recommendedName>
</protein>
<dbReference type="PANTHER" id="PTHR11533:SF174">
    <property type="entry name" value="PUROMYCIN-SENSITIVE AMINOPEPTIDASE-RELATED"/>
    <property type="match status" value="1"/>
</dbReference>